<protein>
    <submittedName>
        <fullName evidence="1">EDD, DegV family domain protein</fullName>
    </submittedName>
</protein>
<dbReference type="Pfam" id="PF02645">
    <property type="entry name" value="DegV"/>
    <property type="match status" value="1"/>
</dbReference>
<dbReference type="InterPro" id="IPR003797">
    <property type="entry name" value="DegV"/>
</dbReference>
<accession>A0A8G2M8G2</accession>
<name>A0A8G2M8G2_STAAU</name>
<reference evidence="1 2" key="1">
    <citation type="submission" date="2018-06" db="EMBL/GenBank/DDBJ databases">
        <authorList>
            <consortium name="Pathogen Informatics"/>
            <person name="Doyle S."/>
        </authorList>
    </citation>
    <scope>NUCLEOTIDE SEQUENCE [LARGE SCALE GENOMIC DNA]</scope>
    <source>
        <strain evidence="1 2">NCTC7972</strain>
    </source>
</reference>
<sequence length="53" mass="6037">MKIAVMTDSTSYLSQDLIDKYNIQIAPLSVTFDDGKNFTESNEIAIEEFYKVV</sequence>
<dbReference type="Proteomes" id="UP000254224">
    <property type="component" value="Unassembled WGS sequence"/>
</dbReference>
<evidence type="ECO:0000313" key="1">
    <source>
        <dbReference type="EMBL" id="SUK17359.1"/>
    </source>
</evidence>
<dbReference type="EMBL" id="UHAI01000002">
    <property type="protein sequence ID" value="SUK17359.1"/>
    <property type="molecule type" value="Genomic_DNA"/>
</dbReference>
<evidence type="ECO:0000313" key="2">
    <source>
        <dbReference type="Proteomes" id="UP000254224"/>
    </source>
</evidence>
<organism evidence="1 2">
    <name type="scientific">Staphylococcus aureus</name>
    <dbReference type="NCBI Taxonomy" id="1280"/>
    <lineage>
        <taxon>Bacteria</taxon>
        <taxon>Bacillati</taxon>
        <taxon>Bacillota</taxon>
        <taxon>Bacilli</taxon>
        <taxon>Bacillales</taxon>
        <taxon>Staphylococcaceae</taxon>
        <taxon>Staphylococcus</taxon>
    </lineage>
</organism>
<proteinExistence type="predicted"/>
<dbReference type="Gene3D" id="3.40.50.10170">
    <property type="match status" value="1"/>
</dbReference>
<dbReference type="RefSeq" id="WP_258814932.1">
    <property type="nucleotide sequence ID" value="NZ_UHAI01000002.1"/>
</dbReference>
<gene>
    <name evidence="1" type="ORF">NCTC7972_01170</name>
</gene>
<comment type="caution">
    <text evidence="1">The sequence shown here is derived from an EMBL/GenBank/DDBJ whole genome shotgun (WGS) entry which is preliminary data.</text>
</comment>
<dbReference type="PROSITE" id="PS51482">
    <property type="entry name" value="DEGV"/>
    <property type="match status" value="1"/>
</dbReference>
<dbReference type="SUPFAM" id="SSF82549">
    <property type="entry name" value="DAK1/DegV-like"/>
    <property type="match status" value="1"/>
</dbReference>
<dbReference type="AlphaFoldDB" id="A0A8G2M8G2"/>